<gene>
    <name evidence="2" type="ORF">K493DRAFT_408005</name>
</gene>
<dbReference type="InParanoid" id="A0A1Y1Y9J0"/>
<dbReference type="PANTHER" id="PTHR46498">
    <property type="entry name" value="GTP-BINDING PROTEIN 8"/>
    <property type="match status" value="1"/>
</dbReference>
<name>A0A1Y1Y9J0_9FUNG</name>
<dbReference type="Proteomes" id="UP000193498">
    <property type="component" value="Unassembled WGS sequence"/>
</dbReference>
<dbReference type="GO" id="GO:0005525">
    <property type="term" value="F:GTP binding"/>
    <property type="evidence" value="ECO:0007669"/>
    <property type="project" value="InterPro"/>
</dbReference>
<dbReference type="InterPro" id="IPR052279">
    <property type="entry name" value="EngB_GTPase"/>
</dbReference>
<dbReference type="GO" id="GO:0016787">
    <property type="term" value="F:hydrolase activity"/>
    <property type="evidence" value="ECO:0007669"/>
    <property type="project" value="UniProtKB-KW"/>
</dbReference>
<keyword evidence="2" id="KW-0378">Hydrolase</keyword>
<dbReference type="GO" id="GO:0005739">
    <property type="term" value="C:mitochondrion"/>
    <property type="evidence" value="ECO:0007669"/>
    <property type="project" value="TreeGrafter"/>
</dbReference>
<sequence length="286" mass="33003">MAFRGIRVAVRSFPFTKPSFVAQRTFSVSPWIAFPRTRPTAASLSKPIFWDPMEAGPNQEEPPEKTRFTDFIPKKKHIAYTENLFPKNPYHLKDTEKLAQLRTNDVKEVAFIGRHGVGKTALIHAVAGRKKMVRTFQGHKKDRKRTTLPTFFSVDDKLILVDTPGYSRSSWKDWGPECLAYFTKRKPNLARVFLLLESFEGLKTADRKMIKLLEKYQIEYQVVITKADYYTNIKFRSQKSIIEDDLYESTQICFPQVLPVALPKKKGIDEVRCAVIRACRIQPADI</sequence>
<feature type="domain" description="G" evidence="1">
    <location>
        <begin position="108"/>
        <end position="226"/>
    </location>
</feature>
<comment type="caution">
    <text evidence="2">The sequence shown here is derived from an EMBL/GenBank/DDBJ whole genome shotgun (WGS) entry which is preliminary data.</text>
</comment>
<dbReference type="OrthoDB" id="391988at2759"/>
<dbReference type="EMBL" id="MCFE01000205">
    <property type="protein sequence ID" value="ORX94406.1"/>
    <property type="molecule type" value="Genomic_DNA"/>
</dbReference>
<evidence type="ECO:0000259" key="1">
    <source>
        <dbReference type="Pfam" id="PF01926"/>
    </source>
</evidence>
<dbReference type="SUPFAM" id="SSF52540">
    <property type="entry name" value="P-loop containing nucleoside triphosphate hydrolases"/>
    <property type="match status" value="1"/>
</dbReference>
<keyword evidence="3" id="KW-1185">Reference proteome</keyword>
<evidence type="ECO:0000313" key="2">
    <source>
        <dbReference type="EMBL" id="ORX94406.1"/>
    </source>
</evidence>
<dbReference type="InterPro" id="IPR006073">
    <property type="entry name" value="GTP-bd"/>
</dbReference>
<dbReference type="Pfam" id="PF01926">
    <property type="entry name" value="MMR_HSR1"/>
    <property type="match status" value="1"/>
</dbReference>
<dbReference type="AlphaFoldDB" id="A0A1Y1Y9J0"/>
<dbReference type="STRING" id="1314790.A0A1Y1Y9J0"/>
<evidence type="ECO:0000313" key="3">
    <source>
        <dbReference type="Proteomes" id="UP000193498"/>
    </source>
</evidence>
<reference evidence="2 3" key="1">
    <citation type="submission" date="2016-07" db="EMBL/GenBank/DDBJ databases">
        <title>Pervasive Adenine N6-methylation of Active Genes in Fungi.</title>
        <authorList>
            <consortium name="DOE Joint Genome Institute"/>
            <person name="Mondo S.J."/>
            <person name="Dannebaum R.O."/>
            <person name="Kuo R.C."/>
            <person name="Labutti K."/>
            <person name="Haridas S."/>
            <person name="Kuo A."/>
            <person name="Salamov A."/>
            <person name="Ahrendt S.R."/>
            <person name="Lipzen A."/>
            <person name="Sullivan W."/>
            <person name="Andreopoulos W.B."/>
            <person name="Clum A."/>
            <person name="Lindquist E."/>
            <person name="Daum C."/>
            <person name="Ramamoorthy G.K."/>
            <person name="Gryganskyi A."/>
            <person name="Culley D."/>
            <person name="Magnuson J.K."/>
            <person name="James T.Y."/>
            <person name="O'Malley M.A."/>
            <person name="Stajich J.E."/>
            <person name="Spatafora J.W."/>
            <person name="Visel A."/>
            <person name="Grigoriev I.V."/>
        </authorList>
    </citation>
    <scope>NUCLEOTIDE SEQUENCE [LARGE SCALE GENOMIC DNA]</scope>
    <source>
        <strain evidence="2 3">CBS 931.73</strain>
    </source>
</reference>
<dbReference type="PANTHER" id="PTHR46498:SF1">
    <property type="entry name" value="GTP-BINDING PROTEIN 8"/>
    <property type="match status" value="1"/>
</dbReference>
<accession>A0A1Y1Y9J0</accession>
<proteinExistence type="predicted"/>
<organism evidence="2 3">
    <name type="scientific">Basidiobolus meristosporus CBS 931.73</name>
    <dbReference type="NCBI Taxonomy" id="1314790"/>
    <lineage>
        <taxon>Eukaryota</taxon>
        <taxon>Fungi</taxon>
        <taxon>Fungi incertae sedis</taxon>
        <taxon>Zoopagomycota</taxon>
        <taxon>Entomophthoromycotina</taxon>
        <taxon>Basidiobolomycetes</taxon>
        <taxon>Basidiobolales</taxon>
        <taxon>Basidiobolaceae</taxon>
        <taxon>Basidiobolus</taxon>
    </lineage>
</organism>
<dbReference type="InterPro" id="IPR027417">
    <property type="entry name" value="P-loop_NTPase"/>
</dbReference>
<protein>
    <submittedName>
        <fullName evidence="2">p-loop containing nucleoside triphosphate hydrolase protein</fullName>
    </submittedName>
</protein>
<dbReference type="Gene3D" id="3.40.50.300">
    <property type="entry name" value="P-loop containing nucleotide triphosphate hydrolases"/>
    <property type="match status" value="1"/>
</dbReference>